<dbReference type="PANTHER" id="PTHR43393">
    <property type="entry name" value="CYTOKININ RIBOSIDE 5'-MONOPHOSPHATE PHOSPHORIBOHYDROLASE"/>
    <property type="match status" value="1"/>
</dbReference>
<name>A0ABZ3D1J5_9PROT</name>
<dbReference type="Pfam" id="PF18306">
    <property type="entry name" value="LDcluster4"/>
    <property type="match status" value="1"/>
</dbReference>
<dbReference type="RefSeq" id="WP_342627506.1">
    <property type="nucleotide sequence ID" value="NZ_CP152276.1"/>
</dbReference>
<reference evidence="1 2" key="1">
    <citation type="submission" date="2024-04" db="EMBL/GenBank/DDBJ databases">
        <title>Complete genome sequence of Nguyenibacter vanlangesis HBCM-1154, a strain capable of nitrogen fixation, IAA production, and phosphorus solubilization isolated from sugarcane soil.</title>
        <authorList>
            <person name="MY HANH P."/>
        </authorList>
    </citation>
    <scope>NUCLEOTIDE SEQUENCE [LARGE SCALE GENOMIC DNA]</scope>
    <source>
        <strain evidence="1 2">HBCM 1154</strain>
    </source>
</reference>
<dbReference type="Proteomes" id="UP001449795">
    <property type="component" value="Chromosome"/>
</dbReference>
<dbReference type="Gene3D" id="3.40.50.450">
    <property type="match status" value="1"/>
</dbReference>
<proteinExistence type="predicted"/>
<protein>
    <recommendedName>
        <fullName evidence="3">TIGR00725 family protein</fullName>
    </recommendedName>
</protein>
<dbReference type="InterPro" id="IPR041164">
    <property type="entry name" value="LDcluster4"/>
</dbReference>
<dbReference type="PANTHER" id="PTHR43393:SF3">
    <property type="entry name" value="LYSINE DECARBOXYLASE-LIKE PROTEIN"/>
    <property type="match status" value="1"/>
</dbReference>
<dbReference type="SUPFAM" id="SSF102405">
    <property type="entry name" value="MCP/YpsA-like"/>
    <property type="match status" value="1"/>
</dbReference>
<gene>
    <name evidence="1" type="ORF">AAC691_15235</name>
</gene>
<evidence type="ECO:0000313" key="1">
    <source>
        <dbReference type="EMBL" id="XAE41629.1"/>
    </source>
</evidence>
<dbReference type="InterPro" id="IPR052341">
    <property type="entry name" value="LOG_family_nucleotidases"/>
</dbReference>
<organism evidence="1 2">
    <name type="scientific">Nguyenibacter vanlangensis</name>
    <dbReference type="NCBI Taxonomy" id="1216886"/>
    <lineage>
        <taxon>Bacteria</taxon>
        <taxon>Pseudomonadati</taxon>
        <taxon>Pseudomonadota</taxon>
        <taxon>Alphaproteobacteria</taxon>
        <taxon>Acetobacterales</taxon>
        <taxon>Acetobacteraceae</taxon>
        <taxon>Nguyenibacter</taxon>
    </lineage>
</organism>
<accession>A0ABZ3D1J5</accession>
<sequence length="114" mass="12117">MSLSVIIRELELVEEVSSRLGKSVTIFGSARIPPDNPVFRLARQVAYELAASGYTVISGGGPGIMRAASEGAREAGGPAVGFNISLPFEPPDIGLQDRFARHRTTLLKNVPPLS</sequence>
<dbReference type="EMBL" id="CP152276">
    <property type="protein sequence ID" value="XAE41629.1"/>
    <property type="molecule type" value="Genomic_DNA"/>
</dbReference>
<evidence type="ECO:0000313" key="2">
    <source>
        <dbReference type="Proteomes" id="UP001449795"/>
    </source>
</evidence>
<keyword evidence="2" id="KW-1185">Reference proteome</keyword>
<evidence type="ECO:0008006" key="3">
    <source>
        <dbReference type="Google" id="ProtNLM"/>
    </source>
</evidence>